<protein>
    <submittedName>
        <fullName evidence="1">Uncharacterized protein</fullName>
    </submittedName>
</protein>
<geneLocation type="plasmid" evidence="1 2">
    <name>pBRH01</name>
</geneLocation>
<evidence type="ECO:0000313" key="2">
    <source>
        <dbReference type="Proteomes" id="UP000007437"/>
    </source>
</evidence>
<evidence type="ECO:0000313" key="1">
    <source>
        <dbReference type="EMBL" id="CBW77186.1"/>
    </source>
</evidence>
<dbReference type="KEGG" id="brh:RBRH_04288"/>
<reference evidence="1 2" key="1">
    <citation type="journal article" date="2011" name="J. Bacteriol.">
        <title>Complete genome sequence of Burkholderia rhizoxinica, an endosymbiont of Rhizopus microsporus.</title>
        <authorList>
            <person name="Lackner G."/>
            <person name="Moebius N."/>
            <person name="Partida-Martinez L."/>
            <person name="Hertweck C."/>
        </authorList>
    </citation>
    <scope>NUCLEOTIDE SEQUENCE [LARGE SCALE GENOMIC DNA]</scope>
    <source>
        <strain evidence="2">DSM 19002 / CIP 109453 / HKI 454</strain>
        <plasmid evidence="1 2">pBRH01</plasmid>
    </source>
</reference>
<dbReference type="HOGENOM" id="CLU_2932475_0_0_4"/>
<sequence length="60" mass="6576">MRAAPPHRLPGTGPPCGTCPRSICYIESRVRRDYGPAHAAHTKMMICCSRDAGRRLVLAL</sequence>
<dbReference type="AlphaFoldDB" id="E5AVR2"/>
<dbReference type="EMBL" id="FR687360">
    <property type="protein sequence ID" value="CBW77186.1"/>
    <property type="molecule type" value="Genomic_DNA"/>
</dbReference>
<dbReference type="Proteomes" id="UP000007437">
    <property type="component" value="Plasmid pBRH01"/>
</dbReference>
<proteinExistence type="predicted"/>
<keyword evidence="1" id="KW-0614">Plasmid</keyword>
<accession>E5AVR2</accession>
<gene>
    <name evidence="1" type="ordered locus">RBRH_04288</name>
</gene>
<organism evidence="1 2">
    <name type="scientific">Mycetohabitans rhizoxinica (strain DSM 19002 / CIP 109453 / HKI 454)</name>
    <name type="common">Paraburkholderia rhizoxinica</name>
    <dbReference type="NCBI Taxonomy" id="882378"/>
    <lineage>
        <taxon>Bacteria</taxon>
        <taxon>Pseudomonadati</taxon>
        <taxon>Pseudomonadota</taxon>
        <taxon>Betaproteobacteria</taxon>
        <taxon>Burkholderiales</taxon>
        <taxon>Burkholderiaceae</taxon>
        <taxon>Mycetohabitans</taxon>
    </lineage>
</organism>
<name>E5AVR2_MYCRK</name>